<keyword evidence="2" id="KW-0812">Transmembrane</keyword>
<keyword evidence="2" id="KW-1133">Transmembrane helix</keyword>
<keyword evidence="4" id="KW-1185">Reference proteome</keyword>
<feature type="region of interest" description="Disordered" evidence="1">
    <location>
        <begin position="1"/>
        <end position="20"/>
    </location>
</feature>
<evidence type="ECO:0000256" key="2">
    <source>
        <dbReference type="SAM" id="Phobius"/>
    </source>
</evidence>
<feature type="transmembrane region" description="Helical" evidence="2">
    <location>
        <begin position="52"/>
        <end position="72"/>
    </location>
</feature>
<keyword evidence="2" id="KW-0472">Membrane</keyword>
<gene>
    <name evidence="3" type="ORF">BC936DRAFT_142835</name>
</gene>
<dbReference type="Proteomes" id="UP000268093">
    <property type="component" value="Unassembled WGS sequence"/>
</dbReference>
<evidence type="ECO:0000313" key="3">
    <source>
        <dbReference type="EMBL" id="RUO95990.1"/>
    </source>
</evidence>
<reference evidence="3 4" key="1">
    <citation type="journal article" date="2018" name="New Phytol.">
        <title>Phylogenomics of Endogonaceae and evolution of mycorrhizas within Mucoromycota.</title>
        <authorList>
            <person name="Chang Y."/>
            <person name="Desiro A."/>
            <person name="Na H."/>
            <person name="Sandor L."/>
            <person name="Lipzen A."/>
            <person name="Clum A."/>
            <person name="Barry K."/>
            <person name="Grigoriev I.V."/>
            <person name="Martin F.M."/>
            <person name="Stajich J.E."/>
            <person name="Smith M.E."/>
            <person name="Bonito G."/>
            <person name="Spatafora J.W."/>
        </authorList>
    </citation>
    <scope>NUCLEOTIDE SEQUENCE [LARGE SCALE GENOMIC DNA]</scope>
    <source>
        <strain evidence="3 4">GMNB39</strain>
    </source>
</reference>
<protein>
    <submittedName>
        <fullName evidence="3">Uncharacterized protein</fullName>
    </submittedName>
</protein>
<sequence length="148" mass="17159">MRPRQAGLRRMGGELEGGSVEERRNGYHSHHQHPAHLGHCTRERPLILSTNVIVFVDFMIAITFDLGGRFYFQRSRINTLNCHPCGDCGHQRHATLDCRPTSAPRDRRERNSVKQHIYHHHHLRMSVVTSRPTSKPPNEVRVNTRFLV</sequence>
<name>A0A432ZZU4_9FUNG</name>
<dbReference type="AlphaFoldDB" id="A0A432ZZU4"/>
<organism evidence="3 4">
    <name type="scientific">Jimgerdemannia flammicorona</name>
    <dbReference type="NCBI Taxonomy" id="994334"/>
    <lineage>
        <taxon>Eukaryota</taxon>
        <taxon>Fungi</taxon>
        <taxon>Fungi incertae sedis</taxon>
        <taxon>Mucoromycota</taxon>
        <taxon>Mucoromycotina</taxon>
        <taxon>Endogonomycetes</taxon>
        <taxon>Endogonales</taxon>
        <taxon>Endogonaceae</taxon>
        <taxon>Jimgerdemannia</taxon>
    </lineage>
</organism>
<proteinExistence type="predicted"/>
<evidence type="ECO:0000313" key="4">
    <source>
        <dbReference type="Proteomes" id="UP000268093"/>
    </source>
</evidence>
<dbReference type="EMBL" id="RBNI01024245">
    <property type="protein sequence ID" value="RUO95990.1"/>
    <property type="molecule type" value="Genomic_DNA"/>
</dbReference>
<evidence type="ECO:0000256" key="1">
    <source>
        <dbReference type="SAM" id="MobiDB-lite"/>
    </source>
</evidence>
<accession>A0A432ZZU4</accession>
<comment type="caution">
    <text evidence="3">The sequence shown here is derived from an EMBL/GenBank/DDBJ whole genome shotgun (WGS) entry which is preliminary data.</text>
</comment>